<evidence type="ECO:0000256" key="4">
    <source>
        <dbReference type="RuleBase" id="RU003476"/>
    </source>
</evidence>
<dbReference type="SUPFAM" id="SSF55811">
    <property type="entry name" value="Nudix"/>
    <property type="match status" value="1"/>
</dbReference>
<comment type="caution">
    <text evidence="6">The sequence shown here is derived from an EMBL/GenBank/DDBJ whole genome shotgun (WGS) entry which is preliminary data.</text>
</comment>
<evidence type="ECO:0000313" key="7">
    <source>
        <dbReference type="Proteomes" id="UP001597260"/>
    </source>
</evidence>
<evidence type="ECO:0000256" key="3">
    <source>
        <dbReference type="ARBA" id="ARBA00022801"/>
    </source>
</evidence>
<dbReference type="RefSeq" id="WP_377571805.1">
    <property type="nucleotide sequence ID" value="NZ_JBHTMP010000022.1"/>
</dbReference>
<keyword evidence="3 4" id="KW-0378">Hydrolase</keyword>
<comment type="similarity">
    <text evidence="2 4">Belongs to the Nudix hydrolase family.</text>
</comment>
<name>A0ABW3YGV8_9ACTN</name>
<dbReference type="Gene3D" id="3.90.79.10">
    <property type="entry name" value="Nucleoside Triphosphate Pyrophosphohydrolase"/>
    <property type="match status" value="1"/>
</dbReference>
<sequence>MSGRRDYYRDPSAPTANSLVPGGSALVIDDQGRVLMQCRADSGNWSLPGGTMEIGETLQQCVIREVREETGLDIEVTGLLGIYTDPDHVIAYRDGEVRQEFNITYLGRVVGGTIAVSDESIEVRFVDPTEFERIPIHDTVRLRLHHHAQGRSTPYLG</sequence>
<dbReference type="InterPro" id="IPR015797">
    <property type="entry name" value="NUDIX_hydrolase-like_dom_sf"/>
</dbReference>
<accession>A0ABW3YGV8</accession>
<evidence type="ECO:0000259" key="5">
    <source>
        <dbReference type="PROSITE" id="PS51462"/>
    </source>
</evidence>
<evidence type="ECO:0000313" key="6">
    <source>
        <dbReference type="EMBL" id="MFD1322652.1"/>
    </source>
</evidence>
<dbReference type="InterPro" id="IPR000086">
    <property type="entry name" value="NUDIX_hydrolase_dom"/>
</dbReference>
<dbReference type="PRINTS" id="PR00502">
    <property type="entry name" value="NUDIXFAMILY"/>
</dbReference>
<evidence type="ECO:0000256" key="1">
    <source>
        <dbReference type="ARBA" id="ARBA00001946"/>
    </source>
</evidence>
<reference evidence="7" key="1">
    <citation type="journal article" date="2019" name="Int. J. Syst. Evol. Microbiol.">
        <title>The Global Catalogue of Microorganisms (GCM) 10K type strain sequencing project: providing services to taxonomists for standard genome sequencing and annotation.</title>
        <authorList>
            <consortium name="The Broad Institute Genomics Platform"/>
            <consortium name="The Broad Institute Genome Sequencing Center for Infectious Disease"/>
            <person name="Wu L."/>
            <person name="Ma J."/>
        </authorList>
    </citation>
    <scope>NUCLEOTIDE SEQUENCE [LARGE SCALE GENOMIC DNA]</scope>
    <source>
        <strain evidence="7">JCM 31037</strain>
    </source>
</reference>
<dbReference type="PANTHER" id="PTHR43046:SF16">
    <property type="entry name" value="ADP-RIBOSE PYROPHOSPHATASE YJHB-RELATED"/>
    <property type="match status" value="1"/>
</dbReference>
<dbReference type="PANTHER" id="PTHR43046">
    <property type="entry name" value="GDP-MANNOSE MANNOSYL HYDROLASE"/>
    <property type="match status" value="1"/>
</dbReference>
<keyword evidence="7" id="KW-1185">Reference proteome</keyword>
<dbReference type="PROSITE" id="PS00893">
    <property type="entry name" value="NUDIX_BOX"/>
    <property type="match status" value="1"/>
</dbReference>
<protein>
    <submittedName>
        <fullName evidence="6">NUDIX domain-containing protein</fullName>
    </submittedName>
</protein>
<evidence type="ECO:0000256" key="2">
    <source>
        <dbReference type="ARBA" id="ARBA00005582"/>
    </source>
</evidence>
<dbReference type="InterPro" id="IPR020476">
    <property type="entry name" value="Nudix_hydrolase"/>
</dbReference>
<gene>
    <name evidence="6" type="ORF">ACFQ4H_16265</name>
</gene>
<proteinExistence type="inferred from homology"/>
<feature type="domain" description="Nudix hydrolase" evidence="5">
    <location>
        <begin position="18"/>
        <end position="149"/>
    </location>
</feature>
<dbReference type="InterPro" id="IPR020084">
    <property type="entry name" value="NUDIX_hydrolase_CS"/>
</dbReference>
<organism evidence="6 7">
    <name type="scientific">Micromonospora sonneratiae</name>
    <dbReference type="NCBI Taxonomy" id="1184706"/>
    <lineage>
        <taxon>Bacteria</taxon>
        <taxon>Bacillati</taxon>
        <taxon>Actinomycetota</taxon>
        <taxon>Actinomycetes</taxon>
        <taxon>Micromonosporales</taxon>
        <taxon>Micromonosporaceae</taxon>
        <taxon>Micromonospora</taxon>
    </lineage>
</organism>
<dbReference type="Pfam" id="PF00293">
    <property type="entry name" value="NUDIX"/>
    <property type="match status" value="1"/>
</dbReference>
<dbReference type="Proteomes" id="UP001597260">
    <property type="component" value="Unassembled WGS sequence"/>
</dbReference>
<dbReference type="EMBL" id="JBHTMP010000022">
    <property type="protein sequence ID" value="MFD1322652.1"/>
    <property type="molecule type" value="Genomic_DNA"/>
</dbReference>
<dbReference type="PROSITE" id="PS51462">
    <property type="entry name" value="NUDIX"/>
    <property type="match status" value="1"/>
</dbReference>
<comment type="cofactor">
    <cofactor evidence="1">
        <name>Mg(2+)</name>
        <dbReference type="ChEBI" id="CHEBI:18420"/>
    </cofactor>
</comment>